<organism evidence="3 4">
    <name type="scientific">Haloechinothrix salitolerans</name>
    <dbReference type="NCBI Taxonomy" id="926830"/>
    <lineage>
        <taxon>Bacteria</taxon>
        <taxon>Bacillati</taxon>
        <taxon>Actinomycetota</taxon>
        <taxon>Actinomycetes</taxon>
        <taxon>Pseudonocardiales</taxon>
        <taxon>Pseudonocardiaceae</taxon>
        <taxon>Haloechinothrix</taxon>
    </lineage>
</organism>
<dbReference type="RefSeq" id="WP_345398715.1">
    <property type="nucleotide sequence ID" value="NZ_BAABLA010000028.1"/>
</dbReference>
<evidence type="ECO:0000256" key="1">
    <source>
        <dbReference type="ARBA" id="ARBA00023002"/>
    </source>
</evidence>
<dbReference type="GO" id="GO:0016491">
    <property type="term" value="F:oxidoreductase activity"/>
    <property type="evidence" value="ECO:0007669"/>
    <property type="project" value="UniProtKB-KW"/>
</dbReference>
<dbReference type="InterPro" id="IPR050268">
    <property type="entry name" value="NADH-dep_flavin_reductase"/>
</dbReference>
<dbReference type="SUPFAM" id="SSF50475">
    <property type="entry name" value="FMN-binding split barrel"/>
    <property type="match status" value="1"/>
</dbReference>
<proteinExistence type="predicted"/>
<dbReference type="Pfam" id="PF01613">
    <property type="entry name" value="Flavin_Reduct"/>
    <property type="match status" value="1"/>
</dbReference>
<comment type="caution">
    <text evidence="3">The sequence shown here is derived from an EMBL/GenBank/DDBJ whole genome shotgun (WGS) entry which is preliminary data.</text>
</comment>
<dbReference type="SMART" id="SM00903">
    <property type="entry name" value="Flavin_Reduct"/>
    <property type="match status" value="1"/>
</dbReference>
<gene>
    <name evidence="3" type="ORF">ACFQGD_14985</name>
</gene>
<evidence type="ECO:0000313" key="4">
    <source>
        <dbReference type="Proteomes" id="UP001596337"/>
    </source>
</evidence>
<accession>A0ABW2C172</accession>
<protein>
    <submittedName>
        <fullName evidence="3">Flavin reductase family protein</fullName>
        <ecNumber evidence="3">1.-.-.-</ecNumber>
    </submittedName>
</protein>
<reference evidence="4" key="1">
    <citation type="journal article" date="2019" name="Int. J. Syst. Evol. Microbiol.">
        <title>The Global Catalogue of Microorganisms (GCM) 10K type strain sequencing project: providing services to taxonomists for standard genome sequencing and annotation.</title>
        <authorList>
            <consortium name="The Broad Institute Genomics Platform"/>
            <consortium name="The Broad Institute Genome Sequencing Center for Infectious Disease"/>
            <person name="Wu L."/>
            <person name="Ma J."/>
        </authorList>
    </citation>
    <scope>NUCLEOTIDE SEQUENCE [LARGE SCALE GENOMIC DNA]</scope>
    <source>
        <strain evidence="4">KCTC 32255</strain>
    </source>
</reference>
<dbReference type="Proteomes" id="UP001596337">
    <property type="component" value="Unassembled WGS sequence"/>
</dbReference>
<evidence type="ECO:0000259" key="2">
    <source>
        <dbReference type="SMART" id="SM00903"/>
    </source>
</evidence>
<name>A0ABW2C172_9PSEU</name>
<evidence type="ECO:0000313" key="3">
    <source>
        <dbReference type="EMBL" id="MFC6868447.1"/>
    </source>
</evidence>
<dbReference type="InterPro" id="IPR002563">
    <property type="entry name" value="Flavin_Rdtase-like_dom"/>
</dbReference>
<keyword evidence="4" id="KW-1185">Reference proteome</keyword>
<dbReference type="PANTHER" id="PTHR30466:SF1">
    <property type="entry name" value="FMN REDUCTASE (NADH) RUTF"/>
    <property type="match status" value="1"/>
</dbReference>
<sequence>MRTDWRDVAVRIDSRSLRTCLGYFATGVTVVTVEADGEAHGATVNAFTAVSLEPPLVLVSLDRDTKICKYLDDRPFTVNVLRDSQDDVALNFAGKPMSDPVRWEWPGGELAPRLAGSLAAIACTPWRSYDGGDHVLYLGEVVNIEHRGGEPLVFYCGKFRHLGSAFAEVPWLESADYPGLSWFPSS</sequence>
<dbReference type="EMBL" id="JBHSXX010000001">
    <property type="protein sequence ID" value="MFC6868447.1"/>
    <property type="molecule type" value="Genomic_DNA"/>
</dbReference>
<feature type="domain" description="Flavin reductase like" evidence="2">
    <location>
        <begin position="21"/>
        <end position="161"/>
    </location>
</feature>
<dbReference type="Gene3D" id="2.30.110.10">
    <property type="entry name" value="Electron Transport, Fmn-binding Protein, Chain A"/>
    <property type="match status" value="1"/>
</dbReference>
<dbReference type="PANTHER" id="PTHR30466">
    <property type="entry name" value="FLAVIN REDUCTASE"/>
    <property type="match status" value="1"/>
</dbReference>
<keyword evidence="1 3" id="KW-0560">Oxidoreductase</keyword>
<dbReference type="InterPro" id="IPR012349">
    <property type="entry name" value="Split_barrel_FMN-bd"/>
</dbReference>
<dbReference type="EC" id="1.-.-.-" evidence="3"/>